<dbReference type="AlphaFoldDB" id="A0AAJ5JKU0"/>
<organism evidence="3 5">
    <name type="scientific">Vagococcus xieshaowenii</name>
    <dbReference type="NCBI Taxonomy" id="2562451"/>
    <lineage>
        <taxon>Bacteria</taxon>
        <taxon>Bacillati</taxon>
        <taxon>Bacillota</taxon>
        <taxon>Bacilli</taxon>
        <taxon>Lactobacillales</taxon>
        <taxon>Enterococcaceae</taxon>
        <taxon>Vagococcus</taxon>
    </lineage>
</organism>
<protein>
    <submittedName>
        <fullName evidence="3">N-acetyltransferase</fullName>
    </submittedName>
</protein>
<feature type="domain" description="N-acetyltransferase" evidence="1">
    <location>
        <begin position="2"/>
        <end position="89"/>
    </location>
</feature>
<dbReference type="PANTHER" id="PTHR31435:SF10">
    <property type="entry name" value="BSR4717 PROTEIN"/>
    <property type="match status" value="1"/>
</dbReference>
<dbReference type="InterPro" id="IPR045057">
    <property type="entry name" value="Gcn5-rel_NAT"/>
</dbReference>
<accession>A0AAJ5JKU0</accession>
<dbReference type="Proteomes" id="UP000296883">
    <property type="component" value="Chromosome"/>
</dbReference>
<dbReference type="Proteomes" id="UP000297725">
    <property type="component" value="Unassembled WGS sequence"/>
</dbReference>
<dbReference type="Gene3D" id="3.40.630.30">
    <property type="match status" value="1"/>
</dbReference>
<dbReference type="InterPro" id="IPR016181">
    <property type="entry name" value="Acyl_CoA_acyltransferase"/>
</dbReference>
<evidence type="ECO:0000313" key="3">
    <source>
        <dbReference type="EMBL" id="TFZ40324.1"/>
    </source>
</evidence>
<evidence type="ECO:0000313" key="2">
    <source>
        <dbReference type="EMBL" id="QCA27939.1"/>
    </source>
</evidence>
<gene>
    <name evidence="3" type="ORF">E4031_07750</name>
    <name evidence="2" type="ORF">E4Z98_00685</name>
</gene>
<dbReference type="SUPFAM" id="SSF55729">
    <property type="entry name" value="Acyl-CoA N-acyltransferases (Nat)"/>
    <property type="match status" value="1"/>
</dbReference>
<evidence type="ECO:0000313" key="4">
    <source>
        <dbReference type="Proteomes" id="UP000296883"/>
    </source>
</evidence>
<evidence type="ECO:0000259" key="1">
    <source>
        <dbReference type="PROSITE" id="PS51729"/>
    </source>
</evidence>
<dbReference type="RefSeq" id="WP_135254888.1">
    <property type="nucleotide sequence ID" value="NZ_CP038865.1"/>
</dbReference>
<reference evidence="3 5" key="1">
    <citation type="submission" date="2019-03" db="EMBL/GenBank/DDBJ databases">
        <title>Vagococcus sp. was isolated fron gut of Carduelis flavirostris.</title>
        <authorList>
            <person name="Ge Y."/>
        </authorList>
    </citation>
    <scope>NUCLEOTIDE SEQUENCE [LARGE SCALE GENOMIC DNA]</scope>
    <source>
        <strain evidence="3 5">CF-210</strain>
    </source>
</reference>
<keyword evidence="4" id="KW-1185">Reference proteome</keyword>
<reference evidence="2 4" key="2">
    <citation type="journal article" date="2020" name="Int. J. Syst. Evol. Microbiol.">
        <title>Vagococcus xieshaowenii sp. nov., isolated from snow finch (Montifringilla taczanowskii) cloacal content.</title>
        <authorList>
            <person name="Ge Y."/>
            <person name="Yang J."/>
            <person name="Lai X.H."/>
            <person name="Zhang G."/>
            <person name="Jin D."/>
            <person name="Lu S."/>
            <person name="Wang B."/>
            <person name="Huang Y."/>
            <person name="Huang Y."/>
            <person name="Ren Z."/>
            <person name="Zhang X."/>
            <person name="Xu J."/>
        </authorList>
    </citation>
    <scope>NUCLEOTIDE SEQUENCE [LARGE SCALE GENOMIC DNA]</scope>
    <source>
        <strain evidence="4">personal::cf-49</strain>
        <strain evidence="2">Personal::cf-49</strain>
    </source>
</reference>
<dbReference type="InterPro" id="IPR031165">
    <property type="entry name" value="GNAT_YJDJ"/>
</dbReference>
<dbReference type="PANTHER" id="PTHR31435">
    <property type="entry name" value="PROTEIN NATD1"/>
    <property type="match status" value="1"/>
</dbReference>
<dbReference type="PROSITE" id="PS51729">
    <property type="entry name" value="GNAT_YJDJ"/>
    <property type="match status" value="1"/>
</dbReference>
<name>A0AAJ5JKU0_9ENTE</name>
<dbReference type="EMBL" id="SRHU01000025">
    <property type="protein sequence ID" value="TFZ40324.1"/>
    <property type="molecule type" value="Genomic_DNA"/>
</dbReference>
<sequence>MEINATEHAFHLIHHNEKIGEITFTPYTATIIEANHTFIEETYRGQDLGLRLVDALVTYARENKLLIFPTCPYVKKVFSREATYQDVWYKEN</sequence>
<proteinExistence type="predicted"/>
<dbReference type="EMBL" id="CP038865">
    <property type="protein sequence ID" value="QCA27939.1"/>
    <property type="molecule type" value="Genomic_DNA"/>
</dbReference>
<evidence type="ECO:0000313" key="5">
    <source>
        <dbReference type="Proteomes" id="UP000297725"/>
    </source>
</evidence>
<dbReference type="Pfam" id="PF14542">
    <property type="entry name" value="Acetyltransf_CG"/>
    <property type="match status" value="1"/>
</dbReference>